<dbReference type="GO" id="GO:0016787">
    <property type="term" value="F:hydrolase activity"/>
    <property type="evidence" value="ECO:0007669"/>
    <property type="project" value="UniProtKB-KW"/>
</dbReference>
<dbReference type="PANTHER" id="PTHR42978:SF3">
    <property type="entry name" value="BLR3078 PROTEIN"/>
    <property type="match status" value="1"/>
</dbReference>
<dbReference type="SMART" id="SM00849">
    <property type="entry name" value="Lactamase_B"/>
    <property type="match status" value="1"/>
</dbReference>
<reference evidence="6 7" key="1">
    <citation type="submission" date="2007-10" db="EMBL/GenBank/DDBJ databases">
        <title>Complete sequence of Desulfococcus oleovorans Hxd3.</title>
        <authorList>
            <consortium name="US DOE Joint Genome Institute"/>
            <person name="Copeland A."/>
            <person name="Lucas S."/>
            <person name="Lapidus A."/>
            <person name="Barry K."/>
            <person name="Glavina del Rio T."/>
            <person name="Dalin E."/>
            <person name="Tice H."/>
            <person name="Pitluck S."/>
            <person name="Kiss H."/>
            <person name="Brettin T."/>
            <person name="Bruce D."/>
            <person name="Detter J.C."/>
            <person name="Han C."/>
            <person name="Schmutz J."/>
            <person name="Larimer F."/>
            <person name="Land M."/>
            <person name="Hauser L."/>
            <person name="Kyrpides N."/>
            <person name="Kim E."/>
            <person name="Wawrik B."/>
            <person name="Richardson P."/>
        </authorList>
    </citation>
    <scope>NUCLEOTIDE SEQUENCE [LARGE SCALE GENOMIC DNA]</scope>
    <source>
        <strain evidence="7">DSM 6200 / JCM 39069 / Hxd3</strain>
    </source>
</reference>
<dbReference type="Pfam" id="PF00753">
    <property type="entry name" value="Lactamase_B"/>
    <property type="match status" value="1"/>
</dbReference>
<dbReference type="EMBL" id="CP000859">
    <property type="protein sequence ID" value="ABW67272.1"/>
    <property type="molecule type" value="Genomic_DNA"/>
</dbReference>
<gene>
    <name evidence="6" type="ordered locus">Dole_1468</name>
</gene>
<dbReference type="CDD" id="cd07742">
    <property type="entry name" value="metallo-hydrolase-like_MBL-fold"/>
    <property type="match status" value="1"/>
</dbReference>
<evidence type="ECO:0000256" key="2">
    <source>
        <dbReference type="ARBA" id="ARBA00022723"/>
    </source>
</evidence>
<dbReference type="SUPFAM" id="SSF56281">
    <property type="entry name" value="Metallo-hydrolase/oxidoreductase"/>
    <property type="match status" value="1"/>
</dbReference>
<protein>
    <submittedName>
        <fullName evidence="6">Beta-lactamase domain protein</fullName>
    </submittedName>
</protein>
<keyword evidence="2" id="KW-0479">Metal-binding</keyword>
<evidence type="ECO:0000259" key="5">
    <source>
        <dbReference type="SMART" id="SM00849"/>
    </source>
</evidence>
<dbReference type="Gene3D" id="3.60.15.10">
    <property type="entry name" value="Ribonuclease Z/Hydroxyacylglutathione hydrolase-like"/>
    <property type="match status" value="1"/>
</dbReference>
<dbReference type="GO" id="GO:0046872">
    <property type="term" value="F:metal ion binding"/>
    <property type="evidence" value="ECO:0007669"/>
    <property type="project" value="UniProtKB-KW"/>
</dbReference>
<evidence type="ECO:0000256" key="1">
    <source>
        <dbReference type="ARBA" id="ARBA00007749"/>
    </source>
</evidence>
<dbReference type="InterPro" id="IPR001279">
    <property type="entry name" value="Metallo-B-lactamas"/>
</dbReference>
<feature type="domain" description="Metallo-beta-lactamase" evidence="5">
    <location>
        <begin position="27"/>
        <end position="257"/>
    </location>
</feature>
<dbReference type="AlphaFoldDB" id="A8ZZB9"/>
<dbReference type="InterPro" id="IPR051013">
    <property type="entry name" value="MBL_superfamily_lactonases"/>
</dbReference>
<dbReference type="PANTHER" id="PTHR42978">
    <property type="entry name" value="QUORUM-QUENCHING LACTONASE YTNP-RELATED-RELATED"/>
    <property type="match status" value="1"/>
</dbReference>
<keyword evidence="7" id="KW-1185">Reference proteome</keyword>
<dbReference type="HOGENOM" id="CLU_030571_3_0_7"/>
<name>A8ZZB9_DESOH</name>
<evidence type="ECO:0000313" key="6">
    <source>
        <dbReference type="EMBL" id="ABW67272.1"/>
    </source>
</evidence>
<evidence type="ECO:0000256" key="4">
    <source>
        <dbReference type="ARBA" id="ARBA00022833"/>
    </source>
</evidence>
<comment type="similarity">
    <text evidence="1">Belongs to the metallo-beta-lactamase superfamily.</text>
</comment>
<dbReference type="Proteomes" id="UP000008561">
    <property type="component" value="Chromosome"/>
</dbReference>
<dbReference type="STRING" id="96561.Dole_1468"/>
<evidence type="ECO:0000313" key="7">
    <source>
        <dbReference type="Proteomes" id="UP000008561"/>
    </source>
</evidence>
<organism evidence="6 7">
    <name type="scientific">Desulfosudis oleivorans (strain DSM 6200 / JCM 39069 / Hxd3)</name>
    <name type="common">Desulfococcus oleovorans</name>
    <dbReference type="NCBI Taxonomy" id="96561"/>
    <lineage>
        <taxon>Bacteria</taxon>
        <taxon>Pseudomonadati</taxon>
        <taxon>Thermodesulfobacteriota</taxon>
        <taxon>Desulfobacteria</taxon>
        <taxon>Desulfobacterales</taxon>
        <taxon>Desulfosudaceae</taxon>
        <taxon>Desulfosudis</taxon>
    </lineage>
</organism>
<dbReference type="KEGG" id="dol:Dole_1468"/>
<proteinExistence type="inferred from homology"/>
<dbReference type="InterPro" id="IPR036866">
    <property type="entry name" value="RibonucZ/Hydroxyglut_hydro"/>
</dbReference>
<keyword evidence="4" id="KW-0862">Zinc</keyword>
<sequence>MKIHYMNCATMFPKLAKWFAPHLATVPSICLLLETGTTCILIDTGFGTRDMADPLRLGPANRLLNARPDIKDTAVYQVEQLGIAPERVTHVICTHLDSDHAGGLSDFSHARVHVLKPEYDAVFSPENSGEKHRYRRCQVEHGPAWVLHDENELSPDPWFGMECIRNISGLPSQIVLVPLPGHTRGHCGVALETEKGWVFHCGDAFYVKHEVTGKTPLGVAFFRAVAHTYRLQAAKQVERLKALVAEAKDRVTLIGSHDPVSYKQFIKKPLQ</sequence>
<dbReference type="eggNOG" id="COG0491">
    <property type="taxonomic scope" value="Bacteria"/>
</dbReference>
<evidence type="ECO:0000256" key="3">
    <source>
        <dbReference type="ARBA" id="ARBA00022801"/>
    </source>
</evidence>
<dbReference type="OrthoDB" id="9773738at2"/>
<dbReference type="RefSeq" id="WP_012174888.1">
    <property type="nucleotide sequence ID" value="NC_009943.1"/>
</dbReference>
<accession>A8ZZB9</accession>
<keyword evidence="3" id="KW-0378">Hydrolase</keyword>